<dbReference type="GO" id="GO:0005829">
    <property type="term" value="C:cytosol"/>
    <property type="evidence" value="ECO:0007669"/>
    <property type="project" value="TreeGrafter"/>
</dbReference>
<dbReference type="OrthoDB" id="9806203at2"/>
<dbReference type="InterPro" id="IPR014732">
    <property type="entry name" value="OMPdecase"/>
</dbReference>
<dbReference type="UniPathway" id="UPA00070">
    <property type="reaction ID" value="UER00120"/>
</dbReference>
<evidence type="ECO:0000313" key="14">
    <source>
        <dbReference type="Proteomes" id="UP000008963"/>
    </source>
</evidence>
<dbReference type="InterPro" id="IPR018089">
    <property type="entry name" value="OMPdecase_AS"/>
</dbReference>
<keyword evidence="14" id="KW-1185">Reference proteome</keyword>
<dbReference type="AlphaFoldDB" id="E1X2I8"/>
<dbReference type="Gene3D" id="3.20.20.70">
    <property type="entry name" value="Aldolase class I"/>
    <property type="match status" value="1"/>
</dbReference>
<feature type="binding site" evidence="10">
    <location>
        <position position="121"/>
    </location>
    <ligand>
        <name>substrate</name>
    </ligand>
</feature>
<dbReference type="STRING" id="862908.BMS_1940"/>
<evidence type="ECO:0000256" key="5">
    <source>
        <dbReference type="ARBA" id="ARBA00022793"/>
    </source>
</evidence>
<evidence type="ECO:0000256" key="3">
    <source>
        <dbReference type="ARBA" id="ARBA00012321"/>
    </source>
</evidence>
<evidence type="ECO:0000256" key="7">
    <source>
        <dbReference type="ARBA" id="ARBA00023239"/>
    </source>
</evidence>
<dbReference type="EMBL" id="FQ312005">
    <property type="protein sequence ID" value="CBW26755.1"/>
    <property type="molecule type" value="Genomic_DNA"/>
</dbReference>
<evidence type="ECO:0000256" key="1">
    <source>
        <dbReference type="ARBA" id="ARBA00002356"/>
    </source>
</evidence>
<dbReference type="SMART" id="SM00934">
    <property type="entry name" value="OMPdecase"/>
    <property type="match status" value="1"/>
</dbReference>
<keyword evidence="7 11" id="KW-0456">Lyase</keyword>
<feature type="binding site" evidence="10">
    <location>
        <position position="194"/>
    </location>
    <ligand>
        <name>substrate</name>
    </ligand>
</feature>
<feature type="binding site" evidence="10">
    <location>
        <position position="34"/>
    </location>
    <ligand>
        <name>substrate</name>
    </ligand>
</feature>
<evidence type="ECO:0000256" key="6">
    <source>
        <dbReference type="ARBA" id="ARBA00022975"/>
    </source>
</evidence>
<accession>E1X2I8</accession>
<evidence type="ECO:0000256" key="9">
    <source>
        <dbReference type="PIRSR" id="PIRSR614732-1"/>
    </source>
</evidence>
<dbReference type="PATRIC" id="fig|862908.3.peg.1839"/>
<dbReference type="PANTHER" id="PTHR32119:SF2">
    <property type="entry name" value="OROTIDINE 5'-PHOSPHATE DECARBOXYLASE"/>
    <property type="match status" value="1"/>
</dbReference>
<feature type="active site" description="For OMPdecase activity" evidence="9">
    <location>
        <position position="62"/>
    </location>
</feature>
<dbReference type="eggNOG" id="COG0284">
    <property type="taxonomic scope" value="Bacteria"/>
</dbReference>
<sequence length="232" mass="25450">MSILDRVYVALDNLEKEEVYTFLDSSNGRIKAVKIGLELYNKYGREIVESIATKYKVDIFLDLKLHDIPNTVAGAIASLEGLPISFLTIHLSGGLKMIDSSSKARDKYLPNCKILGVSLLTSLDENDIEEIWGISDQKNLFSTLFLLAKKGGADGIVCSANELEILHALDLGLESMCPGIRFEDEIAHGNLSDQKRVLTPSDATEAGADYLVMGRSLTKAKNLAKRLEELSS</sequence>
<dbReference type="PANTHER" id="PTHR32119">
    <property type="entry name" value="OROTIDINE 5'-PHOSPHATE DECARBOXYLASE"/>
    <property type="match status" value="1"/>
</dbReference>
<dbReference type="InterPro" id="IPR011060">
    <property type="entry name" value="RibuloseP-bd_barrel"/>
</dbReference>
<dbReference type="CDD" id="cd04725">
    <property type="entry name" value="OMP_decarboxylase_like"/>
    <property type="match status" value="1"/>
</dbReference>
<evidence type="ECO:0000256" key="8">
    <source>
        <dbReference type="ARBA" id="ARBA00049157"/>
    </source>
</evidence>
<reference evidence="14" key="1">
    <citation type="journal article" date="2013" name="ISME J.">
        <title>A small predatory core genome in the divergent marine Bacteriovorax marinus SJ and the terrestrial Bdellovibrio bacteriovorus.</title>
        <authorList>
            <person name="Crossman L.C."/>
            <person name="Chen H."/>
            <person name="Cerdeno-Tarraga A.M."/>
            <person name="Brooks K."/>
            <person name="Quail M.A."/>
            <person name="Pineiro S.A."/>
            <person name="Hobley L."/>
            <person name="Sockett R.E."/>
            <person name="Bentley S.D."/>
            <person name="Parkhill J."/>
            <person name="Williams H.N."/>
            <person name="Stine O.C."/>
        </authorList>
    </citation>
    <scope>NUCLEOTIDE SEQUENCE [LARGE SCALE GENOMIC DNA]</scope>
    <source>
        <strain evidence="14">ATCC BAA-682 / DSM 15412 / SJ</strain>
    </source>
</reference>
<evidence type="ECO:0000259" key="12">
    <source>
        <dbReference type="SMART" id="SM00934"/>
    </source>
</evidence>
<feature type="binding site" evidence="10">
    <location>
        <position position="181"/>
    </location>
    <ligand>
        <name>substrate</name>
    </ligand>
</feature>
<evidence type="ECO:0000256" key="4">
    <source>
        <dbReference type="ARBA" id="ARBA00021923"/>
    </source>
</evidence>
<dbReference type="EC" id="4.1.1.23" evidence="3 11"/>
<feature type="active site" description="For OMPdecase activity" evidence="9">
    <location>
        <position position="67"/>
    </location>
</feature>
<dbReference type="InterPro" id="IPR013785">
    <property type="entry name" value="Aldolase_TIM"/>
</dbReference>
<dbReference type="RefSeq" id="WP_014244536.1">
    <property type="nucleotide sequence ID" value="NC_016620.1"/>
</dbReference>
<feature type="binding site" evidence="10">
    <location>
        <position position="12"/>
    </location>
    <ligand>
        <name>substrate</name>
    </ligand>
</feature>
<evidence type="ECO:0000256" key="2">
    <source>
        <dbReference type="ARBA" id="ARBA00004861"/>
    </source>
</evidence>
<proteinExistence type="inferred from homology"/>
<dbReference type="NCBIfam" id="TIGR01740">
    <property type="entry name" value="pyrF"/>
    <property type="match status" value="1"/>
</dbReference>
<gene>
    <name evidence="13" type="primary">pyrF</name>
    <name evidence="13" type="ordered locus">BMS_1940</name>
</gene>
<evidence type="ECO:0000313" key="13">
    <source>
        <dbReference type="EMBL" id="CBW26755.1"/>
    </source>
</evidence>
<dbReference type="GO" id="GO:0006207">
    <property type="term" value="P:'de novo' pyrimidine nucleobase biosynthetic process"/>
    <property type="evidence" value="ECO:0007669"/>
    <property type="project" value="InterPro"/>
</dbReference>
<comment type="similarity">
    <text evidence="11">Belongs to the OMP decarboxylase family.</text>
</comment>
<comment type="pathway">
    <text evidence="2 11">Pyrimidine metabolism; UMP biosynthesis via de novo pathway; UMP from orotate: step 2/2.</text>
</comment>
<keyword evidence="5 11" id="KW-0210">Decarboxylase</keyword>
<comment type="function">
    <text evidence="1">Catalyzes the decarboxylation of orotidine 5'-monophosphate (OMP) to uridine 5'-monophosphate (UMP).</text>
</comment>
<dbReference type="PROSITE" id="PS00156">
    <property type="entry name" value="OMPDECASE"/>
    <property type="match status" value="1"/>
</dbReference>
<feature type="domain" description="Orotidine 5'-phosphate decarboxylase" evidence="12">
    <location>
        <begin position="6"/>
        <end position="230"/>
    </location>
</feature>
<protein>
    <recommendedName>
        <fullName evidence="4 11">Orotidine 5'-phosphate decarboxylase</fullName>
        <ecNumber evidence="3 11">4.1.1.23</ecNumber>
    </recommendedName>
</protein>
<feature type="binding site" evidence="10">
    <location>
        <position position="215"/>
    </location>
    <ligand>
        <name>substrate</name>
    </ligand>
</feature>
<dbReference type="KEGG" id="bmx:BMS_1940"/>
<dbReference type="GO" id="GO:0044205">
    <property type="term" value="P:'de novo' UMP biosynthetic process"/>
    <property type="evidence" value="ECO:0007669"/>
    <property type="project" value="UniProtKB-UniPathway"/>
</dbReference>
<feature type="binding site" evidence="10">
    <location>
        <position position="214"/>
    </location>
    <ligand>
        <name>substrate</name>
    </ligand>
</feature>
<feature type="active site" description="For OMPdecase activity" evidence="9">
    <location>
        <position position="64"/>
    </location>
</feature>
<keyword evidence="6 11" id="KW-0665">Pyrimidine biosynthesis</keyword>
<dbReference type="Pfam" id="PF00215">
    <property type="entry name" value="OMPdecase"/>
    <property type="match status" value="1"/>
</dbReference>
<evidence type="ECO:0000256" key="10">
    <source>
        <dbReference type="PIRSR" id="PIRSR614732-2"/>
    </source>
</evidence>
<dbReference type="SUPFAM" id="SSF51366">
    <property type="entry name" value="Ribulose-phoshate binding barrel"/>
    <property type="match status" value="1"/>
</dbReference>
<dbReference type="GO" id="GO:0004590">
    <property type="term" value="F:orotidine-5'-phosphate decarboxylase activity"/>
    <property type="evidence" value="ECO:0007669"/>
    <property type="project" value="UniProtKB-EC"/>
</dbReference>
<dbReference type="Proteomes" id="UP000008963">
    <property type="component" value="Chromosome"/>
</dbReference>
<dbReference type="InterPro" id="IPR001754">
    <property type="entry name" value="OMPdeCOase_dom"/>
</dbReference>
<dbReference type="HOGENOM" id="CLU_067069_1_0_7"/>
<comment type="catalytic activity">
    <reaction evidence="8 11">
        <text>orotidine 5'-phosphate + H(+) = UMP + CO2</text>
        <dbReference type="Rhea" id="RHEA:11596"/>
        <dbReference type="ChEBI" id="CHEBI:15378"/>
        <dbReference type="ChEBI" id="CHEBI:16526"/>
        <dbReference type="ChEBI" id="CHEBI:57538"/>
        <dbReference type="ChEBI" id="CHEBI:57865"/>
        <dbReference type="EC" id="4.1.1.23"/>
    </reaction>
</comment>
<organism evidence="13 14">
    <name type="scientific">Halobacteriovorax marinus (strain ATCC BAA-682 / DSM 15412 / SJ)</name>
    <name type="common">Bacteriovorax marinus</name>
    <dbReference type="NCBI Taxonomy" id="862908"/>
    <lineage>
        <taxon>Bacteria</taxon>
        <taxon>Pseudomonadati</taxon>
        <taxon>Bdellovibrionota</taxon>
        <taxon>Bacteriovoracia</taxon>
        <taxon>Bacteriovoracales</taxon>
        <taxon>Halobacteriovoraceae</taxon>
        <taxon>Halobacteriovorax</taxon>
    </lineage>
</organism>
<name>E1X2I8_HALMS</name>
<evidence type="ECO:0000256" key="11">
    <source>
        <dbReference type="RuleBase" id="RU000512"/>
    </source>
</evidence>